<dbReference type="GO" id="GO:0000226">
    <property type="term" value="P:microtubule cytoskeleton organization"/>
    <property type="evidence" value="ECO:0007669"/>
    <property type="project" value="TreeGrafter"/>
</dbReference>
<dbReference type="PANTHER" id="PTHR46321">
    <property type="entry name" value="KIF1-BINDING PROTEIN"/>
    <property type="match status" value="1"/>
</dbReference>
<proteinExistence type="inferred from homology"/>
<evidence type="ECO:0000256" key="5">
    <source>
        <dbReference type="ARBA" id="ARBA00023212"/>
    </source>
</evidence>
<evidence type="ECO:0000256" key="2">
    <source>
        <dbReference type="ARBA" id="ARBA00010305"/>
    </source>
</evidence>
<dbReference type="PANTHER" id="PTHR46321:SF1">
    <property type="entry name" value="KIF-BINDING PROTEIN"/>
    <property type="match status" value="1"/>
</dbReference>
<dbReference type="Pfam" id="PF12309">
    <property type="entry name" value="KBP_C"/>
    <property type="match status" value="1"/>
</dbReference>
<dbReference type="OrthoDB" id="409897at2759"/>
<dbReference type="Proteomes" id="UP000466442">
    <property type="component" value="Linkage Group LG5"/>
</dbReference>
<dbReference type="AlphaFoldDB" id="A0A8S9XQD0"/>
<dbReference type="GO" id="GO:0005856">
    <property type="term" value="C:cytoskeleton"/>
    <property type="evidence" value="ECO:0007669"/>
    <property type="project" value="UniProtKB-SubCell"/>
</dbReference>
<dbReference type="GO" id="GO:1990535">
    <property type="term" value="P:neuron projection maintenance"/>
    <property type="evidence" value="ECO:0007669"/>
    <property type="project" value="TreeGrafter"/>
</dbReference>
<protein>
    <recommendedName>
        <fullName evidence="3">KIF-binding protein</fullName>
    </recommendedName>
</protein>
<comment type="caution">
    <text evidence="6">The sequence shown here is derived from an EMBL/GenBank/DDBJ whole genome shotgun (WGS) entry which is preliminary data.</text>
</comment>
<comment type="similarity">
    <text evidence="2">Belongs to the KIF-binding protein family.</text>
</comment>
<evidence type="ECO:0000256" key="4">
    <source>
        <dbReference type="ARBA" id="ARBA00022490"/>
    </source>
</evidence>
<gene>
    <name evidence="6" type="ORF">GE061_014268</name>
</gene>
<sequence length="645" mass="74035">MLPQMNFGDQRDKQAWFYSSFRDCFAIGYFATCHTSRLIEWVYFEGNMSDENTTDADCQVSGSDPESKWRKAIKDKYLTAEKLLEESVKDPVTFPYKSKYAARELLRELAELLRQKSKLLGDVGSNSVSEDELNVMLAGVLVMIANVDIEVEESASAELNLRDALALLEDDPIKPLNITVSMSALNQLGLLWSSRGDNEKGLDHLKQAEKMYNSFKGSSEEPRDVKSLFTATGENNGRSQLEKLFTHTLYYLAQVFKSLGKDESSALYCHSTLERQVENDHNFGRIEWAVNAATLSQYLAEKYAFKEARHHLAAAQHFMRIEEKALSEISEQSEDFATLKENWARRNSDVARCWLKYCLFLLCTSRERLMGTSNEDHGDPPPVPPKDLVGLSFPTLDLKDEEKLVTADYVLVYEDAKKVFLFGQQCCNVALEYNTLDGHVTDHVNICEDLSGLYRLLAFYEENDDSQCKMHKRRLDLLSKVVVSLNPQYYLDLCRGLWMELGTICLSMVEIKLMKINATKNPEPKAVLKCNSLLKDGVDYIEKYIHSYDDKQKQGPPDRYPEHVEKDILSAHFLVANMYMKFPTADRVKHLYYHSKSLDVYKAIVSYCKRNKEFKDMEDEQRLAEEMTLLLPAKLARINDQISRE</sequence>
<evidence type="ECO:0000256" key="3">
    <source>
        <dbReference type="ARBA" id="ARBA00016840"/>
    </source>
</evidence>
<dbReference type="EMBL" id="WIXP02000005">
    <property type="protein sequence ID" value="KAF6211153.1"/>
    <property type="molecule type" value="Genomic_DNA"/>
</dbReference>
<evidence type="ECO:0000256" key="1">
    <source>
        <dbReference type="ARBA" id="ARBA00004245"/>
    </source>
</evidence>
<keyword evidence="4" id="KW-0963">Cytoplasm</keyword>
<dbReference type="InterPro" id="IPR022083">
    <property type="entry name" value="KBP"/>
</dbReference>
<dbReference type="Gene3D" id="1.25.40.10">
    <property type="entry name" value="Tetratricopeptide repeat domain"/>
    <property type="match status" value="1"/>
</dbReference>
<dbReference type="InterPro" id="IPR011990">
    <property type="entry name" value="TPR-like_helical_dom_sf"/>
</dbReference>
<dbReference type="GO" id="GO:0021952">
    <property type="term" value="P:central nervous system projection neuron axonogenesis"/>
    <property type="evidence" value="ECO:0007669"/>
    <property type="project" value="TreeGrafter"/>
</dbReference>
<organism evidence="6 7">
    <name type="scientific">Apolygus lucorum</name>
    <name type="common">Small green plant bug</name>
    <name type="synonym">Lygocoris lucorum</name>
    <dbReference type="NCBI Taxonomy" id="248454"/>
    <lineage>
        <taxon>Eukaryota</taxon>
        <taxon>Metazoa</taxon>
        <taxon>Ecdysozoa</taxon>
        <taxon>Arthropoda</taxon>
        <taxon>Hexapoda</taxon>
        <taxon>Insecta</taxon>
        <taxon>Pterygota</taxon>
        <taxon>Neoptera</taxon>
        <taxon>Paraneoptera</taxon>
        <taxon>Hemiptera</taxon>
        <taxon>Heteroptera</taxon>
        <taxon>Panheteroptera</taxon>
        <taxon>Cimicomorpha</taxon>
        <taxon>Miridae</taxon>
        <taxon>Mirini</taxon>
        <taxon>Apolygus</taxon>
    </lineage>
</organism>
<comment type="subcellular location">
    <subcellularLocation>
        <location evidence="1">Cytoplasm</location>
        <location evidence="1">Cytoskeleton</location>
    </subcellularLocation>
</comment>
<dbReference type="SUPFAM" id="SSF48452">
    <property type="entry name" value="TPR-like"/>
    <property type="match status" value="1"/>
</dbReference>
<accession>A0A8S9XQD0</accession>
<evidence type="ECO:0000313" key="7">
    <source>
        <dbReference type="Proteomes" id="UP000466442"/>
    </source>
</evidence>
<name>A0A8S9XQD0_APOLU</name>
<keyword evidence="5" id="KW-0206">Cytoskeleton</keyword>
<reference evidence="6" key="1">
    <citation type="journal article" date="2021" name="Mol. Ecol. Resour.">
        <title>Apolygus lucorum genome provides insights into omnivorousness and mesophyll feeding.</title>
        <authorList>
            <person name="Liu Y."/>
            <person name="Liu H."/>
            <person name="Wang H."/>
            <person name="Huang T."/>
            <person name="Liu B."/>
            <person name="Yang B."/>
            <person name="Yin L."/>
            <person name="Li B."/>
            <person name="Zhang Y."/>
            <person name="Zhang S."/>
            <person name="Jiang F."/>
            <person name="Zhang X."/>
            <person name="Ren Y."/>
            <person name="Wang B."/>
            <person name="Wang S."/>
            <person name="Lu Y."/>
            <person name="Wu K."/>
            <person name="Fan W."/>
            <person name="Wang G."/>
        </authorList>
    </citation>
    <scope>NUCLEOTIDE SEQUENCE</scope>
    <source>
        <strain evidence="6">12Hb</strain>
    </source>
</reference>
<evidence type="ECO:0000313" key="6">
    <source>
        <dbReference type="EMBL" id="KAF6211153.1"/>
    </source>
</evidence>
<keyword evidence="7" id="KW-1185">Reference proteome</keyword>